<dbReference type="InterPro" id="IPR013103">
    <property type="entry name" value="RVT_2"/>
</dbReference>
<sequence>AYLNALLNDEIYIKPPATIHIMTGKILRLCKSLYSLKQVVQCWSNTLVKVLGQ</sequence>
<reference evidence="2 3" key="1">
    <citation type="journal article" date="2018" name="Nat. Ecol. Evol.">
        <title>Pezizomycetes genomes reveal the molecular basis of ectomycorrhizal truffle lifestyle.</title>
        <authorList>
            <person name="Murat C."/>
            <person name="Payen T."/>
            <person name="Noel B."/>
            <person name="Kuo A."/>
            <person name="Morin E."/>
            <person name="Chen J."/>
            <person name="Kohler A."/>
            <person name="Krizsan K."/>
            <person name="Balestrini R."/>
            <person name="Da Silva C."/>
            <person name="Montanini B."/>
            <person name="Hainaut M."/>
            <person name="Levati E."/>
            <person name="Barry K.W."/>
            <person name="Belfiori B."/>
            <person name="Cichocki N."/>
            <person name="Clum A."/>
            <person name="Dockter R.B."/>
            <person name="Fauchery L."/>
            <person name="Guy J."/>
            <person name="Iotti M."/>
            <person name="Le Tacon F."/>
            <person name="Lindquist E.A."/>
            <person name="Lipzen A."/>
            <person name="Malagnac F."/>
            <person name="Mello A."/>
            <person name="Molinier V."/>
            <person name="Miyauchi S."/>
            <person name="Poulain J."/>
            <person name="Riccioni C."/>
            <person name="Rubini A."/>
            <person name="Sitrit Y."/>
            <person name="Splivallo R."/>
            <person name="Traeger S."/>
            <person name="Wang M."/>
            <person name="Zifcakova L."/>
            <person name="Wipf D."/>
            <person name="Zambonelli A."/>
            <person name="Paolocci F."/>
            <person name="Nowrousian M."/>
            <person name="Ottonello S."/>
            <person name="Baldrian P."/>
            <person name="Spatafora J.W."/>
            <person name="Henrissat B."/>
            <person name="Nagy L.G."/>
            <person name="Aury J.M."/>
            <person name="Wincker P."/>
            <person name="Grigoriev I.V."/>
            <person name="Bonfante P."/>
            <person name="Martin F.M."/>
        </authorList>
    </citation>
    <scope>NUCLEOTIDE SEQUENCE [LARGE SCALE GENOMIC DNA]</scope>
    <source>
        <strain evidence="2 3">120613-1</strain>
    </source>
</reference>
<evidence type="ECO:0000313" key="2">
    <source>
        <dbReference type="EMBL" id="RPB03418.1"/>
    </source>
</evidence>
<proteinExistence type="predicted"/>
<dbReference type="Pfam" id="PF07727">
    <property type="entry name" value="RVT_2"/>
    <property type="match status" value="1"/>
</dbReference>
<dbReference type="Proteomes" id="UP000276215">
    <property type="component" value="Unassembled WGS sequence"/>
</dbReference>
<protein>
    <recommendedName>
        <fullName evidence="1">Reverse transcriptase Ty1/copia-type domain-containing protein</fullName>
    </recommendedName>
</protein>
<evidence type="ECO:0000259" key="1">
    <source>
        <dbReference type="Pfam" id="PF07727"/>
    </source>
</evidence>
<dbReference type="OrthoDB" id="5423336at2759"/>
<gene>
    <name evidence="2" type="ORF">L873DRAFT_1669719</name>
</gene>
<keyword evidence="3" id="KW-1185">Reference proteome</keyword>
<feature type="non-terminal residue" evidence="2">
    <location>
        <position position="1"/>
    </location>
</feature>
<dbReference type="AlphaFoldDB" id="A0A3N4K1M0"/>
<name>A0A3N4K1M0_9PEZI</name>
<evidence type="ECO:0000313" key="3">
    <source>
        <dbReference type="Proteomes" id="UP000276215"/>
    </source>
</evidence>
<organism evidence="2 3">
    <name type="scientific">Choiromyces venosus 120613-1</name>
    <dbReference type="NCBI Taxonomy" id="1336337"/>
    <lineage>
        <taxon>Eukaryota</taxon>
        <taxon>Fungi</taxon>
        <taxon>Dikarya</taxon>
        <taxon>Ascomycota</taxon>
        <taxon>Pezizomycotina</taxon>
        <taxon>Pezizomycetes</taxon>
        <taxon>Pezizales</taxon>
        <taxon>Tuberaceae</taxon>
        <taxon>Choiromyces</taxon>
    </lineage>
</organism>
<feature type="domain" description="Reverse transcriptase Ty1/copia-type" evidence="1">
    <location>
        <begin position="1"/>
        <end position="51"/>
    </location>
</feature>
<accession>A0A3N4K1M0</accession>
<dbReference type="EMBL" id="ML120362">
    <property type="protein sequence ID" value="RPB03418.1"/>
    <property type="molecule type" value="Genomic_DNA"/>
</dbReference>